<evidence type="ECO:0000313" key="3">
    <source>
        <dbReference type="Proteomes" id="UP001152799"/>
    </source>
</evidence>
<gene>
    <name evidence="2" type="ORF">CEUTPL_LOCUS5365</name>
</gene>
<proteinExistence type="predicted"/>
<evidence type="ECO:0000313" key="2">
    <source>
        <dbReference type="EMBL" id="CAG9764733.1"/>
    </source>
</evidence>
<name>A0A9N9MLJ2_9CUCU</name>
<feature type="compositionally biased region" description="Basic and acidic residues" evidence="1">
    <location>
        <begin position="1"/>
        <end position="11"/>
    </location>
</feature>
<organism evidence="2 3">
    <name type="scientific">Ceutorhynchus assimilis</name>
    <name type="common">cabbage seed weevil</name>
    <dbReference type="NCBI Taxonomy" id="467358"/>
    <lineage>
        <taxon>Eukaryota</taxon>
        <taxon>Metazoa</taxon>
        <taxon>Ecdysozoa</taxon>
        <taxon>Arthropoda</taxon>
        <taxon>Hexapoda</taxon>
        <taxon>Insecta</taxon>
        <taxon>Pterygota</taxon>
        <taxon>Neoptera</taxon>
        <taxon>Endopterygota</taxon>
        <taxon>Coleoptera</taxon>
        <taxon>Polyphaga</taxon>
        <taxon>Cucujiformia</taxon>
        <taxon>Curculionidae</taxon>
        <taxon>Ceutorhynchinae</taxon>
        <taxon>Ceutorhynchus</taxon>
    </lineage>
</organism>
<dbReference type="EMBL" id="OU892278">
    <property type="protein sequence ID" value="CAG9764733.1"/>
    <property type="molecule type" value="Genomic_DNA"/>
</dbReference>
<protein>
    <submittedName>
        <fullName evidence="2">Uncharacterized protein</fullName>
    </submittedName>
</protein>
<accession>A0A9N9MLJ2</accession>
<dbReference type="AlphaFoldDB" id="A0A9N9MLJ2"/>
<feature type="region of interest" description="Disordered" evidence="1">
    <location>
        <begin position="1"/>
        <end position="33"/>
    </location>
</feature>
<dbReference type="Proteomes" id="UP001152799">
    <property type="component" value="Chromosome 2"/>
</dbReference>
<sequence>MPRPRRSDLSQRSRNAIRLRNATNNTTEEEKEIARERCRLRMVRLRASQTEEQREARRQTERLALRNRRTYQTACVALKSVGEIDTHQSPKLFGDFLHLV</sequence>
<evidence type="ECO:0000256" key="1">
    <source>
        <dbReference type="SAM" id="MobiDB-lite"/>
    </source>
</evidence>
<keyword evidence="3" id="KW-1185">Reference proteome</keyword>
<reference evidence="2" key="1">
    <citation type="submission" date="2022-01" db="EMBL/GenBank/DDBJ databases">
        <authorList>
            <person name="King R."/>
        </authorList>
    </citation>
    <scope>NUCLEOTIDE SEQUENCE</scope>
</reference>